<dbReference type="AlphaFoldDB" id="A0A6N6JGJ3"/>
<dbReference type="RefSeq" id="WP_159806742.1">
    <property type="nucleotide sequence ID" value="NZ_BLJE01000002.1"/>
</dbReference>
<evidence type="ECO:0000259" key="2">
    <source>
        <dbReference type="Pfam" id="PF10593"/>
    </source>
</evidence>
<keyword evidence="3" id="KW-0540">Nuclease</keyword>
<feature type="compositionally biased region" description="Basic and acidic residues" evidence="1">
    <location>
        <begin position="869"/>
        <end position="883"/>
    </location>
</feature>
<feature type="domain" description="Putative endonuclease Z1" evidence="2">
    <location>
        <begin position="441"/>
        <end position="673"/>
    </location>
</feature>
<sequence length="951" mass="107111">MADSIATKIRGQVMGILEEIRKTETITRERIEQVLDGVCMMFPNLPSDLDRNDLRESIEERISIWIGDAQELVNNEDHVEWLVERKPTIEWNYWDRYRTFILPDIGLDPTTKLDSVTDRILSHLEDPTREGPWDRRGLVVGHVQSGKTANYTGLICKAADAGYKIIIVLAGIHKNLRSQTQIRVEEGFLGYDKNRRPDEGFKAVGVGLVDPDPRLRPDSVTNRADNGDFNTNRAQTFSINPGGRPLVFVIKKQYTVLQNLIDWVKWAHTAVDQETGRESVAGIPLLVIDDEADHASVDTKEGAFDENGVPDPEHDPSKINKLIRRLLTLFQQKGYVGYTATPFANIFIHEQAETAEEGPDLFPSSFIVSLPAPSDYFGPVHVFGGEGEEDAEVDAAQHRYVREIEDHADSLSLNERSGWVPPRHRNGWVPRYMGELTLPPSLVRAIQSFLIATAVRRARGQENSHNSMLVHVSRFTSVQNLVKEQIDAEVQAAKREFRYGEAEGERSIRQELENLFNEDFLPTLKSEYNPGGETLEWNDIETYVVNAIPQIDVKEINGSAGDILDQEGQGSEHTLTIAVGGDKLSRGLTLKGLTTSYFLRASRMYDTLMQMGRWFGYRHGYEDVCRLFMTADLREWFEKITIASEELREEFDHMAAVRGTPRNYGLRVRSHPALMITSRVKMRSGTPMKLSFAGTISETVVFHSSEDVIRSNLATTETFLAAIGEPHEADPVRDRLDGGKHQWANSFFWASVDVSSILAFLSGYATHEDSVKANSNFLRQFIEKQVERGDLLKWDVALLSGRGPAKTIAGLDIPMVQRKALTRTTSIQDQIDAKKYIIGRLVSPRDEAIDLGASDYARALEQTRKTWHEDAARNRAKGEHPDDPSGMSIREMRPQGRGLMLLYPLDPDNYVTRVKIDIPIMAMALSFPTSSNATAIDYVVNNVFARTESEL</sequence>
<dbReference type="GO" id="GO:0004519">
    <property type="term" value="F:endonuclease activity"/>
    <property type="evidence" value="ECO:0007669"/>
    <property type="project" value="UniProtKB-KW"/>
</dbReference>
<accession>A0A6N6JGJ3</accession>
<evidence type="ECO:0000313" key="4">
    <source>
        <dbReference type="Proteomes" id="UP000436822"/>
    </source>
</evidence>
<keyword evidence="4" id="KW-1185">Reference proteome</keyword>
<dbReference type="Pfam" id="PF10593">
    <property type="entry name" value="Z1"/>
    <property type="match status" value="1"/>
</dbReference>
<feature type="region of interest" description="Disordered" evidence="1">
    <location>
        <begin position="869"/>
        <end position="891"/>
    </location>
</feature>
<dbReference type="Proteomes" id="UP000436822">
    <property type="component" value="Unassembled WGS sequence"/>
</dbReference>
<protein>
    <submittedName>
        <fullName evidence="3">Endonuclease</fullName>
    </submittedName>
</protein>
<keyword evidence="3" id="KW-0378">Hydrolase</keyword>
<dbReference type="InterPro" id="IPR018310">
    <property type="entry name" value="Put_endonuclease_Z1-dom"/>
</dbReference>
<comment type="caution">
    <text evidence="3">The sequence shown here is derived from an EMBL/GenBank/DDBJ whole genome shotgun (WGS) entry which is preliminary data.</text>
</comment>
<evidence type="ECO:0000313" key="3">
    <source>
        <dbReference type="EMBL" id="GFE65087.1"/>
    </source>
</evidence>
<name>A0A6N6JGJ3_9RHOB</name>
<keyword evidence="3" id="KW-0255">Endonuclease</keyword>
<dbReference type="EMBL" id="BLJE01000002">
    <property type="protein sequence ID" value="GFE65087.1"/>
    <property type="molecule type" value="Genomic_DNA"/>
</dbReference>
<reference evidence="3 4" key="1">
    <citation type="submission" date="2019-12" db="EMBL/GenBank/DDBJ databases">
        <title>Litoreibacter badius sp. nov., a novel bacteriochlorophyll a-containing bacterium in the genus Litoreibacter.</title>
        <authorList>
            <person name="Kanamuro M."/>
            <person name="Takabe Y."/>
            <person name="Mori K."/>
            <person name="Takaichi S."/>
            <person name="Hanada S."/>
        </authorList>
    </citation>
    <scope>NUCLEOTIDE SEQUENCE [LARGE SCALE GENOMIC DNA]</scope>
    <source>
        <strain evidence="3 4">K6</strain>
    </source>
</reference>
<gene>
    <name evidence="3" type="ORF">KIN_21610</name>
</gene>
<proteinExistence type="predicted"/>
<organism evidence="3 4">
    <name type="scientific">Litoreibacter roseus</name>
    <dbReference type="NCBI Taxonomy" id="2601869"/>
    <lineage>
        <taxon>Bacteria</taxon>
        <taxon>Pseudomonadati</taxon>
        <taxon>Pseudomonadota</taxon>
        <taxon>Alphaproteobacteria</taxon>
        <taxon>Rhodobacterales</taxon>
        <taxon>Roseobacteraceae</taxon>
        <taxon>Litoreibacter</taxon>
    </lineage>
</organism>
<evidence type="ECO:0000256" key="1">
    <source>
        <dbReference type="SAM" id="MobiDB-lite"/>
    </source>
</evidence>
<dbReference type="OrthoDB" id="436461at2"/>